<dbReference type="RefSeq" id="YP_009019509.1">
    <property type="nucleotide sequence ID" value="NC_023784.1"/>
</dbReference>
<dbReference type="CDD" id="cd01433">
    <property type="entry name" value="Ribosomal_L16_L10e"/>
    <property type="match status" value="1"/>
</dbReference>
<reference evidence="5" key="1">
    <citation type="journal article" date="2014" name="Phycologia">
        <title>Highly conserved organellar genomes in the Gracilariales as inferred using new data from the Hawaiian invasive red alga Gracilaria salicornia (Rhodophyta).</title>
        <authorList>
            <person name="Campbell M.A."/>
            <person name="Presting G.G."/>
            <person name="Bennett M.S."/>
            <person name="Sherwood A.R."/>
        </authorList>
    </citation>
    <scope>NUCLEOTIDE SEQUENCE</scope>
</reference>
<keyword evidence="5" id="KW-0496">Mitochondrion</keyword>
<dbReference type="GO" id="GO:0003735">
    <property type="term" value="F:structural constituent of ribosome"/>
    <property type="evidence" value="ECO:0007669"/>
    <property type="project" value="InterPro"/>
</dbReference>
<dbReference type="PANTHER" id="PTHR12220">
    <property type="entry name" value="50S/60S RIBOSOMAL PROTEIN L16"/>
    <property type="match status" value="1"/>
</dbReference>
<evidence type="ECO:0000313" key="6">
    <source>
        <dbReference type="EMBL" id="AMR57146.1"/>
    </source>
</evidence>
<gene>
    <name evidence="5" type="primary">rpl16</name>
</gene>
<dbReference type="Gene3D" id="3.90.1170.10">
    <property type="entry name" value="Ribosomal protein L10e/L16"/>
    <property type="match status" value="1"/>
</dbReference>
<dbReference type="InterPro" id="IPR036920">
    <property type="entry name" value="Ribosomal_uL16_sf"/>
</dbReference>
<dbReference type="EMBL" id="KT373903">
    <property type="protein sequence ID" value="AMR57146.1"/>
    <property type="molecule type" value="Genomic_DNA"/>
</dbReference>
<dbReference type="AlphaFoldDB" id="W8DUT2"/>
<organism evidence="5">
    <name type="scientific">Gracilaria salicornia</name>
    <dbReference type="NCBI Taxonomy" id="172968"/>
    <lineage>
        <taxon>Eukaryota</taxon>
        <taxon>Rhodophyta</taxon>
        <taxon>Florideophyceae</taxon>
        <taxon>Rhodymeniophycidae</taxon>
        <taxon>Gracilariales</taxon>
        <taxon>Gracilariaceae</taxon>
        <taxon>Gracilaria</taxon>
    </lineage>
</organism>
<geneLocation type="mitochondrion" evidence="5"/>
<evidence type="ECO:0000256" key="2">
    <source>
        <dbReference type="ARBA" id="ARBA00022980"/>
    </source>
</evidence>
<evidence type="ECO:0000256" key="4">
    <source>
        <dbReference type="RuleBase" id="RU004413"/>
    </source>
</evidence>
<dbReference type="Pfam" id="PF00252">
    <property type="entry name" value="Ribosomal_L16"/>
    <property type="match status" value="1"/>
</dbReference>
<dbReference type="EMBL" id="KF824534">
    <property type="protein sequence ID" value="AHG53096.1"/>
    <property type="molecule type" value="Genomic_DNA"/>
</dbReference>
<reference evidence="6" key="2">
    <citation type="journal article" date="2016" name="Phycologia">
        <title>Complete mitochondrial genome, genetic diversity and molecular phylogeny of Gracilaria salicornia (Rhodophyta: Gracilariaceae).</title>
        <authorList>
            <person name="Song S.-L."/>
            <person name="Yong H.-S."/>
            <person name="Lim P.-E."/>
            <person name="Ng P.-K."/>
            <person name="Phang S.-M."/>
        </authorList>
    </citation>
    <scope>NUCLEOTIDE SEQUENCE</scope>
    <source>
        <strain evidence="6">GS1</strain>
    </source>
</reference>
<evidence type="ECO:0000256" key="1">
    <source>
        <dbReference type="ARBA" id="ARBA00008931"/>
    </source>
</evidence>
<keyword evidence="3 4" id="KW-0687">Ribonucleoprotein</keyword>
<dbReference type="PRINTS" id="PR00060">
    <property type="entry name" value="RIBOSOMALL16"/>
</dbReference>
<dbReference type="GO" id="GO:0005762">
    <property type="term" value="C:mitochondrial large ribosomal subunit"/>
    <property type="evidence" value="ECO:0007669"/>
    <property type="project" value="TreeGrafter"/>
</dbReference>
<dbReference type="InterPro" id="IPR000114">
    <property type="entry name" value="Ribosomal_uL16_bact-type"/>
</dbReference>
<dbReference type="GO" id="GO:0032543">
    <property type="term" value="P:mitochondrial translation"/>
    <property type="evidence" value="ECO:0007669"/>
    <property type="project" value="TreeGrafter"/>
</dbReference>
<proteinExistence type="inferred from homology"/>
<evidence type="ECO:0000256" key="3">
    <source>
        <dbReference type="ARBA" id="ARBA00023274"/>
    </source>
</evidence>
<dbReference type="InterPro" id="IPR047873">
    <property type="entry name" value="Ribosomal_uL16"/>
</dbReference>
<dbReference type="InterPro" id="IPR016180">
    <property type="entry name" value="Ribosomal_uL16_dom"/>
</dbReference>
<protein>
    <submittedName>
        <fullName evidence="5">Ribosomal protein L16</fullName>
    </submittedName>
</protein>
<name>W8DUT2_9FLOR</name>
<dbReference type="PANTHER" id="PTHR12220:SF13">
    <property type="entry name" value="LARGE RIBOSOMAL SUBUNIT PROTEIN UL16M"/>
    <property type="match status" value="1"/>
</dbReference>
<dbReference type="GO" id="GO:0019843">
    <property type="term" value="F:rRNA binding"/>
    <property type="evidence" value="ECO:0007669"/>
    <property type="project" value="InterPro"/>
</dbReference>
<evidence type="ECO:0000313" key="5">
    <source>
        <dbReference type="EMBL" id="AHG53096.1"/>
    </source>
</evidence>
<accession>W8DUT2</accession>
<sequence length="134" mass="16023">MFKERKTHNKYSLKIKQPNHTLKYGRFGIKSISFGRVTERQLNALRWVILKKLKLLINNKKNFRFWTLLTMDLTLTKFNVESRMGKGKGSIYTHASYIRPGMVLFEFDNLTEQQMRSLFNYIFKKISLQIKLIN</sequence>
<comment type="similarity">
    <text evidence="1 4">Belongs to the universal ribosomal protein uL16 family.</text>
</comment>
<dbReference type="SUPFAM" id="SSF54686">
    <property type="entry name" value="Ribosomal protein L16p/L10e"/>
    <property type="match status" value="1"/>
</dbReference>
<dbReference type="GeneID" id="18667385"/>
<keyword evidence="2 4" id="KW-0689">Ribosomal protein</keyword>